<dbReference type="Pfam" id="PF24681">
    <property type="entry name" value="Kelch_KLHDC2_KLHL20_DRC7"/>
    <property type="match status" value="1"/>
</dbReference>
<evidence type="ECO:0000313" key="2">
    <source>
        <dbReference type="Proteomes" id="UP000789405"/>
    </source>
</evidence>
<sequence>LPVEITWATACVGGKNNATIFVFGGINRYTNSLSDNMDKLINTFDTISQKWSTPQIEGEPLRRLNSQAVIDTEGKMYMFGGYYAFGNNTEFFQDMIIFNTNSKSAKDIQDRSSHSAVLTSDGRII</sequence>
<dbReference type="EMBL" id="CAJVPY010060422">
    <property type="protein sequence ID" value="CAG8821227.1"/>
    <property type="molecule type" value="Genomic_DNA"/>
</dbReference>
<dbReference type="InterPro" id="IPR015915">
    <property type="entry name" value="Kelch-typ_b-propeller"/>
</dbReference>
<organism evidence="1 2">
    <name type="scientific">Dentiscutata erythropus</name>
    <dbReference type="NCBI Taxonomy" id="1348616"/>
    <lineage>
        <taxon>Eukaryota</taxon>
        <taxon>Fungi</taxon>
        <taxon>Fungi incertae sedis</taxon>
        <taxon>Mucoromycota</taxon>
        <taxon>Glomeromycotina</taxon>
        <taxon>Glomeromycetes</taxon>
        <taxon>Diversisporales</taxon>
        <taxon>Gigasporaceae</taxon>
        <taxon>Dentiscutata</taxon>
    </lineage>
</organism>
<feature type="non-terminal residue" evidence="1">
    <location>
        <position position="1"/>
    </location>
</feature>
<dbReference type="Gene3D" id="2.120.10.80">
    <property type="entry name" value="Kelch-type beta propeller"/>
    <property type="match status" value="1"/>
</dbReference>
<dbReference type="OrthoDB" id="432528at2759"/>
<accession>A0A9N9KBX7</accession>
<protein>
    <submittedName>
        <fullName evidence="1">14910_t:CDS:1</fullName>
    </submittedName>
</protein>
<dbReference type="SUPFAM" id="SSF50965">
    <property type="entry name" value="Galactose oxidase, central domain"/>
    <property type="match status" value="1"/>
</dbReference>
<dbReference type="Proteomes" id="UP000789405">
    <property type="component" value="Unassembled WGS sequence"/>
</dbReference>
<evidence type="ECO:0000313" key="1">
    <source>
        <dbReference type="EMBL" id="CAG8821227.1"/>
    </source>
</evidence>
<reference evidence="1" key="1">
    <citation type="submission" date="2021-06" db="EMBL/GenBank/DDBJ databases">
        <authorList>
            <person name="Kallberg Y."/>
            <person name="Tangrot J."/>
            <person name="Rosling A."/>
        </authorList>
    </citation>
    <scope>NUCLEOTIDE SEQUENCE</scope>
    <source>
        <strain evidence="1">MA453B</strain>
    </source>
</reference>
<feature type="non-terminal residue" evidence="1">
    <location>
        <position position="125"/>
    </location>
</feature>
<keyword evidence="2" id="KW-1185">Reference proteome</keyword>
<dbReference type="InterPro" id="IPR011043">
    <property type="entry name" value="Gal_Oxase/kelch_b-propeller"/>
</dbReference>
<proteinExistence type="predicted"/>
<comment type="caution">
    <text evidence="1">The sequence shown here is derived from an EMBL/GenBank/DDBJ whole genome shotgun (WGS) entry which is preliminary data.</text>
</comment>
<dbReference type="AlphaFoldDB" id="A0A9N9KBX7"/>
<gene>
    <name evidence="1" type="ORF">DERYTH_LOCUS27087</name>
</gene>
<name>A0A9N9KBX7_9GLOM</name>